<sequence length="351" mass="36893">MLTKRAHPPCRSAVRVLYFVVNMFMSVKERARQIASGQFSQPTTSAPVESLIDLAPETKPAVAATSGKKGKNAAKEAPPKAAAPSSKTKASKATAPKETTPKAMPPQKAPPEVAPSIATLIGAFPKTSAAKSATPSPEAPTPKKSSSKSKLSKGSSKPATPPQEAPTPKKSSSKSKLSKEPSKPSSPKIGSSKSTSSSKATPQPKVPSSPKVASPTKASPSTKSASSKPPSTPSKSKRSRSPPKRVDSPLEDDDDPLSALKSACLKQVSGVTGLGGRRLAIVLKQRSSGDWYAALKDTGSDKYLKMWMNREKTFATKQEALEAYLVFATKMRNGVSWFPMSPRASSPKGKK</sequence>
<comment type="caution">
    <text evidence="2">The sequence shown here is derived from an EMBL/GenBank/DDBJ whole genome shotgun (WGS) entry which is preliminary data.</text>
</comment>
<gene>
    <name evidence="2" type="ORF">SLS60_005467</name>
</gene>
<evidence type="ECO:0000313" key="2">
    <source>
        <dbReference type="EMBL" id="KAL1603875.1"/>
    </source>
</evidence>
<feature type="compositionally biased region" description="Low complexity" evidence="1">
    <location>
        <begin position="126"/>
        <end position="144"/>
    </location>
</feature>
<feature type="compositionally biased region" description="Low complexity" evidence="1">
    <location>
        <begin position="183"/>
        <end position="229"/>
    </location>
</feature>
<accession>A0ABR3RHF4</accession>
<reference evidence="2 3" key="1">
    <citation type="submission" date="2024-02" db="EMBL/GenBank/DDBJ databases">
        <title>De novo assembly and annotation of 12 fungi associated with fruit tree decline syndrome in Ontario, Canada.</title>
        <authorList>
            <person name="Sulman M."/>
            <person name="Ellouze W."/>
            <person name="Ilyukhin E."/>
        </authorList>
    </citation>
    <scope>NUCLEOTIDE SEQUENCE [LARGE SCALE GENOMIC DNA]</scope>
    <source>
        <strain evidence="2 3">M42-189</strain>
    </source>
</reference>
<feature type="region of interest" description="Disordered" evidence="1">
    <location>
        <begin position="60"/>
        <end position="112"/>
    </location>
</feature>
<feature type="compositionally biased region" description="Pro residues" evidence="1">
    <location>
        <begin position="103"/>
        <end position="112"/>
    </location>
</feature>
<dbReference type="EMBL" id="JAKJXO020000006">
    <property type="protein sequence ID" value="KAL1603875.1"/>
    <property type="molecule type" value="Genomic_DNA"/>
</dbReference>
<protein>
    <recommendedName>
        <fullName evidence="4">AP2/ERF domain-containing protein</fullName>
    </recommendedName>
</protein>
<organism evidence="2 3">
    <name type="scientific">Paraconiothyrium brasiliense</name>
    <dbReference type="NCBI Taxonomy" id="300254"/>
    <lineage>
        <taxon>Eukaryota</taxon>
        <taxon>Fungi</taxon>
        <taxon>Dikarya</taxon>
        <taxon>Ascomycota</taxon>
        <taxon>Pezizomycotina</taxon>
        <taxon>Dothideomycetes</taxon>
        <taxon>Pleosporomycetidae</taxon>
        <taxon>Pleosporales</taxon>
        <taxon>Massarineae</taxon>
        <taxon>Didymosphaeriaceae</taxon>
        <taxon>Paraconiothyrium</taxon>
    </lineage>
</organism>
<name>A0ABR3RHF4_9PLEO</name>
<evidence type="ECO:0000313" key="3">
    <source>
        <dbReference type="Proteomes" id="UP001521785"/>
    </source>
</evidence>
<feature type="region of interest" description="Disordered" evidence="1">
    <location>
        <begin position="126"/>
        <end position="258"/>
    </location>
</feature>
<keyword evidence="3" id="KW-1185">Reference proteome</keyword>
<evidence type="ECO:0008006" key="4">
    <source>
        <dbReference type="Google" id="ProtNLM"/>
    </source>
</evidence>
<dbReference type="Proteomes" id="UP001521785">
    <property type="component" value="Unassembled WGS sequence"/>
</dbReference>
<proteinExistence type="predicted"/>
<feature type="compositionally biased region" description="Low complexity" evidence="1">
    <location>
        <begin position="79"/>
        <end position="102"/>
    </location>
</feature>
<evidence type="ECO:0000256" key="1">
    <source>
        <dbReference type="SAM" id="MobiDB-lite"/>
    </source>
</evidence>